<dbReference type="PANTHER" id="PTHR43217:SF1">
    <property type="entry name" value="SUCCINATE SEMIALDEHYDE DEHYDROGENASE [NAD(P)+] SAD"/>
    <property type="match status" value="1"/>
</dbReference>
<dbReference type="Pfam" id="PF00171">
    <property type="entry name" value="Aldedh"/>
    <property type="match status" value="1"/>
</dbReference>
<feature type="region of interest" description="Disordered" evidence="1">
    <location>
        <begin position="604"/>
        <end position="639"/>
    </location>
</feature>
<dbReference type="InterPro" id="IPR002934">
    <property type="entry name" value="Polymerase_NTP_transf_dom"/>
</dbReference>
<evidence type="ECO:0000259" key="3">
    <source>
        <dbReference type="Pfam" id="PF01909"/>
    </source>
</evidence>
<feature type="domain" description="Polymerase nucleotidyl transferase" evidence="3">
    <location>
        <begin position="428"/>
        <end position="487"/>
    </location>
</feature>
<feature type="domain" description="Aldehyde dehydrogenase" evidence="2">
    <location>
        <begin position="26"/>
        <end position="323"/>
    </location>
</feature>
<name>S3E1F7_GLAL2</name>
<dbReference type="PANTHER" id="PTHR43217">
    <property type="entry name" value="SUCCINATE SEMIALDEHYDE DEHYDROGENASE [NAD(P)+] SAD"/>
    <property type="match status" value="1"/>
</dbReference>
<dbReference type="HOGENOM" id="CLU_420360_0_0_1"/>
<dbReference type="InterPro" id="IPR043519">
    <property type="entry name" value="NT_sf"/>
</dbReference>
<dbReference type="Gene3D" id="3.40.605.10">
    <property type="entry name" value="Aldehyde Dehydrogenase, Chain A, domain 1"/>
    <property type="match status" value="1"/>
</dbReference>
<sequence length="652" mass="72024">MDSINHQQVREKCFAYADHLETSLPAITQLLTVYQSQHTTLDEIERSIECLRSTHELNQYLTQRTGQVCTFFPVNLPVYSLVLFAIVSSFMADRVCLRPPQKMIPVFQQLFPLLKLAEFFPNIKVSFASREEFVRDVVAESDVTIFTGKESTAGYILGHTKKNSLFLFNGWGCNPIVVTPDANIDLAITKTVETKTFNSGQDCAGPDNILIHRDIADAFIDGLKSAVNDVKVGSYTDPDVTVGLIAEDGSLTCIASLLQQHRSDIVFGSGINFASTIVSPTIIVAPLSRTTNYKEFFSPVFFVNIYDSDDQLADYFQDPQYAANEMYVSLFGNSKYISSLKRSIVYREQTIIDVERGNVAYGGYSHGASFVATGSNIEARPILVPKEISQYIASTSITPIGAGKSKRIQKAVSSLLTTHFGNNLVFGFLFGSTALNRATNKSDIDTMVVINKHNTEQISAYLDAIRELTSEMGMTYDSVWPSEIITKSELEHMLLEAKTITFDAVGTSYSFWLEDVQVRIHALAGCKKGMTGDLALLREVEKATGKYPKLWKAAIFAELDELASRDPDAEILQSLNLESLRRLEGSKLMKFMHENIWCHLQGEKAESSAGDSSDEDGSSVSGDESLPDSVESMNGSCESLNPNMMNAKAIAC</sequence>
<dbReference type="Gene3D" id="3.40.309.10">
    <property type="entry name" value="Aldehyde Dehydrogenase, Chain A, domain 2"/>
    <property type="match status" value="1"/>
</dbReference>
<proteinExistence type="predicted"/>
<dbReference type="Proteomes" id="UP000016922">
    <property type="component" value="Unassembled WGS sequence"/>
</dbReference>
<dbReference type="AlphaFoldDB" id="S3E1F7"/>
<dbReference type="RefSeq" id="XP_008080315.1">
    <property type="nucleotide sequence ID" value="XM_008082124.1"/>
</dbReference>
<organism evidence="4 5">
    <name type="scientific">Glarea lozoyensis (strain ATCC 20868 / MF5171)</name>
    <dbReference type="NCBI Taxonomy" id="1116229"/>
    <lineage>
        <taxon>Eukaryota</taxon>
        <taxon>Fungi</taxon>
        <taxon>Dikarya</taxon>
        <taxon>Ascomycota</taxon>
        <taxon>Pezizomycotina</taxon>
        <taxon>Leotiomycetes</taxon>
        <taxon>Helotiales</taxon>
        <taxon>Helotiaceae</taxon>
        <taxon>Glarea</taxon>
    </lineage>
</organism>
<dbReference type="eggNOG" id="KOG2450">
    <property type="taxonomic scope" value="Eukaryota"/>
</dbReference>
<evidence type="ECO:0000256" key="1">
    <source>
        <dbReference type="SAM" id="MobiDB-lite"/>
    </source>
</evidence>
<dbReference type="SUPFAM" id="SSF53720">
    <property type="entry name" value="ALDH-like"/>
    <property type="match status" value="1"/>
</dbReference>
<dbReference type="GO" id="GO:0016779">
    <property type="term" value="F:nucleotidyltransferase activity"/>
    <property type="evidence" value="ECO:0007669"/>
    <property type="project" value="InterPro"/>
</dbReference>
<protein>
    <submittedName>
        <fullName evidence="4">ALDH-like protein</fullName>
    </submittedName>
</protein>
<dbReference type="InterPro" id="IPR015590">
    <property type="entry name" value="Aldehyde_DH_dom"/>
</dbReference>
<dbReference type="InterPro" id="IPR047110">
    <property type="entry name" value="GABD/Sad-like"/>
</dbReference>
<reference evidence="4 5" key="1">
    <citation type="journal article" date="2013" name="BMC Genomics">
        <title>Genomics-driven discovery of the pneumocandin biosynthetic gene cluster in the fungus Glarea lozoyensis.</title>
        <authorList>
            <person name="Chen L."/>
            <person name="Yue Q."/>
            <person name="Zhang X."/>
            <person name="Xiang M."/>
            <person name="Wang C."/>
            <person name="Li S."/>
            <person name="Che Y."/>
            <person name="Ortiz-Lopez F.J."/>
            <person name="Bills G.F."/>
            <person name="Liu X."/>
            <person name="An Z."/>
        </authorList>
    </citation>
    <scope>NUCLEOTIDE SEQUENCE [LARGE SCALE GENOMIC DNA]</scope>
    <source>
        <strain evidence="5">ATCC 20868 / MF5171</strain>
    </source>
</reference>
<dbReference type="InterPro" id="IPR016161">
    <property type="entry name" value="Ald_DH/histidinol_DH"/>
</dbReference>
<dbReference type="GO" id="GO:0004777">
    <property type="term" value="F:succinate-semialdehyde dehydrogenase (NAD+) activity"/>
    <property type="evidence" value="ECO:0007669"/>
    <property type="project" value="TreeGrafter"/>
</dbReference>
<dbReference type="SUPFAM" id="SSF81301">
    <property type="entry name" value="Nucleotidyltransferase"/>
    <property type="match status" value="1"/>
</dbReference>
<evidence type="ECO:0000313" key="5">
    <source>
        <dbReference type="Proteomes" id="UP000016922"/>
    </source>
</evidence>
<dbReference type="InterPro" id="IPR016163">
    <property type="entry name" value="Ald_DH_C"/>
</dbReference>
<dbReference type="EMBL" id="KE145359">
    <property type="protein sequence ID" value="EPE32303.1"/>
    <property type="molecule type" value="Genomic_DNA"/>
</dbReference>
<dbReference type="InterPro" id="IPR016162">
    <property type="entry name" value="Ald_DH_N"/>
</dbReference>
<dbReference type="GeneID" id="19466489"/>
<keyword evidence="5" id="KW-1185">Reference proteome</keyword>
<dbReference type="STRING" id="1116229.S3E1F7"/>
<evidence type="ECO:0000313" key="4">
    <source>
        <dbReference type="EMBL" id="EPE32303.1"/>
    </source>
</evidence>
<dbReference type="Pfam" id="PF01909">
    <property type="entry name" value="NTP_transf_2"/>
    <property type="match status" value="1"/>
</dbReference>
<dbReference type="OrthoDB" id="310895at2759"/>
<accession>S3E1F7</accession>
<dbReference type="KEGG" id="glz:GLAREA_07436"/>
<dbReference type="Gene3D" id="3.30.460.10">
    <property type="entry name" value="Beta Polymerase, domain 2"/>
    <property type="match status" value="1"/>
</dbReference>
<evidence type="ECO:0000259" key="2">
    <source>
        <dbReference type="Pfam" id="PF00171"/>
    </source>
</evidence>
<dbReference type="CDD" id="cd05403">
    <property type="entry name" value="NT_KNTase_like"/>
    <property type="match status" value="1"/>
</dbReference>
<gene>
    <name evidence="4" type="ORF">GLAREA_07436</name>
</gene>